<comment type="caution">
    <text evidence="1">The sequence shown here is derived from an EMBL/GenBank/DDBJ whole genome shotgun (WGS) entry which is preliminary data.</text>
</comment>
<dbReference type="Proteomes" id="UP000887159">
    <property type="component" value="Unassembled WGS sequence"/>
</dbReference>
<accession>A0A8X6T0E9</accession>
<proteinExistence type="predicted"/>
<reference evidence="1" key="1">
    <citation type="submission" date="2020-08" db="EMBL/GenBank/DDBJ databases">
        <title>Multicomponent nature underlies the extraordinary mechanical properties of spider dragline silk.</title>
        <authorList>
            <person name="Kono N."/>
            <person name="Nakamura H."/>
            <person name="Mori M."/>
            <person name="Yoshida Y."/>
            <person name="Ohtoshi R."/>
            <person name="Malay A.D."/>
            <person name="Moran D.A.P."/>
            <person name="Tomita M."/>
            <person name="Numata K."/>
            <person name="Arakawa K."/>
        </authorList>
    </citation>
    <scope>NUCLEOTIDE SEQUENCE</scope>
</reference>
<dbReference type="AlphaFoldDB" id="A0A8X6T0E9"/>
<sequence length="70" mass="7850">MPDIKNSGLFFRIASFNFDKVSQYHVALIVPTSEKSSKKTHWVSRKTVRSILPAEGVVLNLFRTGDVSTP</sequence>
<evidence type="ECO:0000313" key="2">
    <source>
        <dbReference type="Proteomes" id="UP000887159"/>
    </source>
</evidence>
<organism evidence="1 2">
    <name type="scientific">Trichonephila clavipes</name>
    <name type="common">Golden silk orbweaver</name>
    <name type="synonym">Nephila clavipes</name>
    <dbReference type="NCBI Taxonomy" id="2585209"/>
    <lineage>
        <taxon>Eukaryota</taxon>
        <taxon>Metazoa</taxon>
        <taxon>Ecdysozoa</taxon>
        <taxon>Arthropoda</taxon>
        <taxon>Chelicerata</taxon>
        <taxon>Arachnida</taxon>
        <taxon>Araneae</taxon>
        <taxon>Araneomorphae</taxon>
        <taxon>Entelegynae</taxon>
        <taxon>Araneoidea</taxon>
        <taxon>Nephilidae</taxon>
        <taxon>Trichonephila</taxon>
    </lineage>
</organism>
<evidence type="ECO:0000313" key="1">
    <source>
        <dbReference type="EMBL" id="GFY21340.1"/>
    </source>
</evidence>
<keyword evidence="2" id="KW-1185">Reference proteome</keyword>
<protein>
    <submittedName>
        <fullName evidence="1">Uncharacterized protein</fullName>
    </submittedName>
</protein>
<gene>
    <name evidence="1" type="ORF">TNCV_3993841</name>
</gene>
<name>A0A8X6T0E9_TRICX</name>
<dbReference type="EMBL" id="BMAU01021357">
    <property type="protein sequence ID" value="GFY21340.1"/>
    <property type="molecule type" value="Genomic_DNA"/>
</dbReference>